<evidence type="ECO:0000313" key="3">
    <source>
        <dbReference type="EMBL" id="AES71782.2"/>
    </source>
</evidence>
<dbReference type="Proteomes" id="UP000265566">
    <property type="component" value="Chromosome 3"/>
</dbReference>
<reference evidence="4" key="5">
    <citation type="journal article" date="2018" name="Nat. Plants">
        <title>Whole-genome landscape of Medicago truncatula symbiotic genes.</title>
        <authorList>
            <person name="Pecrix Y."/>
            <person name="Gamas P."/>
            <person name="Carrere S."/>
        </authorList>
    </citation>
    <scope>NUCLEOTIDE SEQUENCE</scope>
    <source>
        <tissue evidence="4">Leaves</tissue>
    </source>
</reference>
<dbReference type="Pfam" id="PF16719">
    <property type="entry name" value="SAWADEE"/>
    <property type="match status" value="1"/>
</dbReference>
<dbReference type="Proteomes" id="UP000002051">
    <property type="component" value="Chromosome 3"/>
</dbReference>
<feature type="region of interest" description="Disordered" evidence="1">
    <location>
        <begin position="256"/>
        <end position="292"/>
    </location>
</feature>
<dbReference type="HOGENOM" id="CLU_047194_0_0_1"/>
<dbReference type="EMBL" id="CM001219">
    <property type="protein sequence ID" value="AES71782.2"/>
    <property type="molecule type" value="Genomic_DNA"/>
</dbReference>
<dbReference type="PANTHER" id="PTHR36384:SF1">
    <property type="entry name" value="SAWADEE PROTEIN"/>
    <property type="match status" value="1"/>
</dbReference>
<dbReference type="eggNOG" id="ENOG502RYMA">
    <property type="taxonomic scope" value="Eukaryota"/>
</dbReference>
<feature type="region of interest" description="Disordered" evidence="1">
    <location>
        <begin position="1"/>
        <end position="20"/>
    </location>
</feature>
<evidence type="ECO:0000256" key="1">
    <source>
        <dbReference type="SAM" id="MobiDB-lite"/>
    </source>
</evidence>
<proteinExistence type="predicted"/>
<dbReference type="AlphaFoldDB" id="G7J8V1"/>
<evidence type="ECO:0000259" key="2">
    <source>
        <dbReference type="Pfam" id="PF16719"/>
    </source>
</evidence>
<dbReference type="EMBL" id="PSQE01000003">
    <property type="protein sequence ID" value="RHN69070.1"/>
    <property type="molecule type" value="Genomic_DNA"/>
</dbReference>
<dbReference type="InterPro" id="IPR032001">
    <property type="entry name" value="SAWADEE_dom"/>
</dbReference>
<dbReference type="STRING" id="3880.G7J8V1"/>
<dbReference type="GO" id="GO:0003682">
    <property type="term" value="F:chromatin binding"/>
    <property type="evidence" value="ECO:0007669"/>
    <property type="project" value="InterPro"/>
</dbReference>
<dbReference type="KEGG" id="mtr:11435663"/>
<evidence type="ECO:0000313" key="5">
    <source>
        <dbReference type="EnsemblPlants" id="AES71782"/>
    </source>
</evidence>
<dbReference type="PANTHER" id="PTHR36384">
    <property type="entry name" value="SAWADEE PROTEIN"/>
    <property type="match status" value="1"/>
</dbReference>
<feature type="domain" description="SAWADEE" evidence="2">
    <location>
        <begin position="52"/>
        <end position="190"/>
    </location>
</feature>
<evidence type="ECO:0000313" key="7">
    <source>
        <dbReference type="Proteomes" id="UP000265566"/>
    </source>
</evidence>
<evidence type="ECO:0000313" key="4">
    <source>
        <dbReference type="EMBL" id="RHN69070.1"/>
    </source>
</evidence>
<reference evidence="7" key="4">
    <citation type="journal article" date="2018" name="Nat. Plants">
        <title>Whole-genome landscape of Medicago truncatula symbiotic genes.</title>
        <authorList>
            <person name="Pecrix Y."/>
            <person name="Staton S.E."/>
            <person name="Sallet E."/>
            <person name="Lelandais-Briere C."/>
            <person name="Moreau S."/>
            <person name="Carrere S."/>
            <person name="Blein T."/>
            <person name="Jardinaud M.F."/>
            <person name="Latrasse D."/>
            <person name="Zouine M."/>
            <person name="Zahm M."/>
            <person name="Kreplak J."/>
            <person name="Mayjonade B."/>
            <person name="Satge C."/>
            <person name="Perez M."/>
            <person name="Cauet S."/>
            <person name="Marande W."/>
            <person name="Chantry-Darmon C."/>
            <person name="Lopez-Roques C."/>
            <person name="Bouchez O."/>
            <person name="Berard A."/>
            <person name="Debelle F."/>
            <person name="Munos S."/>
            <person name="Bendahmane A."/>
            <person name="Berges H."/>
            <person name="Niebel A."/>
            <person name="Buitink J."/>
            <person name="Frugier F."/>
            <person name="Benhamed M."/>
            <person name="Crespi M."/>
            <person name="Gouzy J."/>
            <person name="Gamas P."/>
        </authorList>
    </citation>
    <scope>NUCLEOTIDE SEQUENCE [LARGE SCALE GENOMIC DNA]</scope>
    <source>
        <strain evidence="7">cv. Jemalong A17</strain>
    </source>
</reference>
<gene>
    <name evidence="5" type="primary">11435663</name>
    <name evidence="3" type="ordered locus">MTR_3g082720</name>
    <name evidence="4" type="ORF">MtrunA17_Chr3g0120771</name>
</gene>
<dbReference type="PaxDb" id="3880-AES71782"/>
<evidence type="ECO:0000313" key="6">
    <source>
        <dbReference type="Proteomes" id="UP000002051"/>
    </source>
</evidence>
<reference evidence="5" key="3">
    <citation type="submission" date="2015-04" db="UniProtKB">
        <authorList>
            <consortium name="EnsemblPlants"/>
        </authorList>
    </citation>
    <scope>IDENTIFICATION</scope>
    <source>
        <strain evidence="5">cv. Jemalong A17</strain>
    </source>
</reference>
<dbReference type="Gramene" id="rna17498">
    <property type="protein sequence ID" value="RHN69070.1"/>
    <property type="gene ID" value="gene17498"/>
</dbReference>
<dbReference type="OrthoDB" id="1866990at2759"/>
<dbReference type="EnsemblPlants" id="AES71782">
    <property type="protein sequence ID" value="AES71782"/>
    <property type="gene ID" value="MTR_3g082720"/>
</dbReference>
<accession>G7J8V1</accession>
<reference evidence="3 6" key="2">
    <citation type="journal article" date="2014" name="BMC Genomics">
        <title>An improved genome release (version Mt4.0) for the model legume Medicago truncatula.</title>
        <authorList>
            <person name="Tang H."/>
            <person name="Krishnakumar V."/>
            <person name="Bidwell S."/>
            <person name="Rosen B."/>
            <person name="Chan A."/>
            <person name="Zhou S."/>
            <person name="Gentzbittel L."/>
            <person name="Childs K.L."/>
            <person name="Yandell M."/>
            <person name="Gundlach H."/>
            <person name="Mayer K.F."/>
            <person name="Schwartz D.C."/>
            <person name="Town C.D."/>
        </authorList>
    </citation>
    <scope>GENOME REANNOTATION</scope>
    <source>
        <strain evidence="5 6">cv. Jemalong A17</strain>
    </source>
</reference>
<name>G7J8V1_MEDTR</name>
<dbReference type="Gene3D" id="2.30.30.140">
    <property type="match status" value="1"/>
</dbReference>
<sequence length="482" mass="54608">MVEKCKTTPSKQTKPSKRDVVLSLSASQQTENMTPSNEEMQLIVHEQKENYVTEFRNFLDDAWYTVSVTFEGNESLRVKYEKNTDEIDNLFEPGFFNSMEDLQEFETRFRPLSVQVQDHQCRELVPGVRVCASHEFGPDDLRFYDAHVVEVKERKHSRKKDAECLCTFKLLWSHGPMVGEFTDAEICNICLVQPVLEYDPAVASFLEITRRRIESQSGQEMVVYCNTGIEAKNHTEIKTKSKMGYFERMQKFQAKRRAKRSVLGTRSSEGAKQTVLGASSPEGAKRSVLGASSTEGAKRSVLGASSPEVGLVEDKELKGKRNVCMILMGNLDKQLCPSTAVEFLYKHTQVSASVFIFPSLSSEIYTRGAIMLRTERDFQKLCDFLTNPKHIITSSTGRPWVIIEKQVGLKNIKASIGTVFPKSENAPQDGKSRVRNNLKIVYSGTQEFKTASAMRDLYSEFADHQERLHKKLAFLEGSVNEI</sequence>
<organism evidence="3 6">
    <name type="scientific">Medicago truncatula</name>
    <name type="common">Barrel medic</name>
    <name type="synonym">Medicago tribuloides</name>
    <dbReference type="NCBI Taxonomy" id="3880"/>
    <lineage>
        <taxon>Eukaryota</taxon>
        <taxon>Viridiplantae</taxon>
        <taxon>Streptophyta</taxon>
        <taxon>Embryophyta</taxon>
        <taxon>Tracheophyta</taxon>
        <taxon>Spermatophyta</taxon>
        <taxon>Magnoliopsida</taxon>
        <taxon>eudicotyledons</taxon>
        <taxon>Gunneridae</taxon>
        <taxon>Pentapetalae</taxon>
        <taxon>rosids</taxon>
        <taxon>fabids</taxon>
        <taxon>Fabales</taxon>
        <taxon>Fabaceae</taxon>
        <taxon>Papilionoideae</taxon>
        <taxon>50 kb inversion clade</taxon>
        <taxon>NPAAA clade</taxon>
        <taxon>Hologalegina</taxon>
        <taxon>IRL clade</taxon>
        <taxon>Trifolieae</taxon>
        <taxon>Medicago</taxon>
    </lineage>
</organism>
<protein>
    <submittedName>
        <fullName evidence="4">Putative SAWADEE domain-containing protein</fullName>
    </submittedName>
</protein>
<keyword evidence="6" id="KW-1185">Reference proteome</keyword>
<reference evidence="3 6" key="1">
    <citation type="journal article" date="2011" name="Nature">
        <title>The Medicago genome provides insight into the evolution of rhizobial symbioses.</title>
        <authorList>
            <person name="Young N.D."/>
            <person name="Debelle F."/>
            <person name="Oldroyd G.E."/>
            <person name="Geurts R."/>
            <person name="Cannon S.B."/>
            <person name="Udvardi M.K."/>
            <person name="Benedito V.A."/>
            <person name="Mayer K.F."/>
            <person name="Gouzy J."/>
            <person name="Schoof H."/>
            <person name="Van de Peer Y."/>
            <person name="Proost S."/>
            <person name="Cook D.R."/>
            <person name="Meyers B.C."/>
            <person name="Spannagl M."/>
            <person name="Cheung F."/>
            <person name="De Mita S."/>
            <person name="Krishnakumar V."/>
            <person name="Gundlach H."/>
            <person name="Zhou S."/>
            <person name="Mudge J."/>
            <person name="Bharti A.K."/>
            <person name="Murray J.D."/>
            <person name="Naoumkina M.A."/>
            <person name="Rosen B."/>
            <person name="Silverstein K.A."/>
            <person name="Tang H."/>
            <person name="Rombauts S."/>
            <person name="Zhao P.X."/>
            <person name="Zhou P."/>
            <person name="Barbe V."/>
            <person name="Bardou P."/>
            <person name="Bechner M."/>
            <person name="Bellec A."/>
            <person name="Berger A."/>
            <person name="Berges H."/>
            <person name="Bidwell S."/>
            <person name="Bisseling T."/>
            <person name="Choisne N."/>
            <person name="Couloux A."/>
            <person name="Denny R."/>
            <person name="Deshpande S."/>
            <person name="Dai X."/>
            <person name="Doyle J.J."/>
            <person name="Dudez A.M."/>
            <person name="Farmer A.D."/>
            <person name="Fouteau S."/>
            <person name="Franken C."/>
            <person name="Gibelin C."/>
            <person name="Gish J."/>
            <person name="Goldstein S."/>
            <person name="Gonzalez A.J."/>
            <person name="Green P.J."/>
            <person name="Hallab A."/>
            <person name="Hartog M."/>
            <person name="Hua A."/>
            <person name="Humphray S.J."/>
            <person name="Jeong D.H."/>
            <person name="Jing Y."/>
            <person name="Jocker A."/>
            <person name="Kenton S.M."/>
            <person name="Kim D.J."/>
            <person name="Klee K."/>
            <person name="Lai H."/>
            <person name="Lang C."/>
            <person name="Lin S."/>
            <person name="Macmil S.L."/>
            <person name="Magdelenat G."/>
            <person name="Matthews L."/>
            <person name="McCorrison J."/>
            <person name="Monaghan E.L."/>
            <person name="Mun J.H."/>
            <person name="Najar F.Z."/>
            <person name="Nicholson C."/>
            <person name="Noirot C."/>
            <person name="O'Bleness M."/>
            <person name="Paule C.R."/>
            <person name="Poulain J."/>
            <person name="Prion F."/>
            <person name="Qin B."/>
            <person name="Qu C."/>
            <person name="Retzel E.F."/>
            <person name="Riddle C."/>
            <person name="Sallet E."/>
            <person name="Samain S."/>
            <person name="Samson N."/>
            <person name="Sanders I."/>
            <person name="Saurat O."/>
            <person name="Scarpelli C."/>
            <person name="Schiex T."/>
            <person name="Segurens B."/>
            <person name="Severin A.J."/>
            <person name="Sherrier D.J."/>
            <person name="Shi R."/>
            <person name="Sims S."/>
            <person name="Singer S.R."/>
            <person name="Sinharoy S."/>
            <person name="Sterck L."/>
            <person name="Viollet A."/>
            <person name="Wang B.B."/>
            <person name="Wang K."/>
            <person name="Wang M."/>
            <person name="Wang X."/>
            <person name="Warfsmann J."/>
            <person name="Weissenbach J."/>
            <person name="White D.D."/>
            <person name="White J.D."/>
            <person name="Wiley G.B."/>
            <person name="Wincker P."/>
            <person name="Xing Y."/>
            <person name="Yang L."/>
            <person name="Yao Z."/>
            <person name="Ying F."/>
            <person name="Zhai J."/>
            <person name="Zhou L."/>
            <person name="Zuber A."/>
            <person name="Denarie J."/>
            <person name="Dixon R.A."/>
            <person name="May G.D."/>
            <person name="Schwartz D.C."/>
            <person name="Rogers J."/>
            <person name="Quetier F."/>
            <person name="Town C.D."/>
            <person name="Roe B.A."/>
        </authorList>
    </citation>
    <scope>NUCLEOTIDE SEQUENCE [LARGE SCALE GENOMIC DNA]</scope>
    <source>
        <strain evidence="3">A17</strain>
        <strain evidence="5 6">cv. Jemalong A17</strain>
    </source>
</reference>
<accession>A0A0C3VK85</accession>